<dbReference type="AlphaFoldDB" id="A0A379VYJ4"/>
<organism evidence="1 2">
    <name type="scientific">Salmonella enterica I</name>
    <dbReference type="NCBI Taxonomy" id="59201"/>
    <lineage>
        <taxon>Bacteria</taxon>
        <taxon>Pseudomonadati</taxon>
        <taxon>Pseudomonadota</taxon>
        <taxon>Gammaproteobacteria</taxon>
        <taxon>Enterobacterales</taxon>
        <taxon>Enterobacteriaceae</taxon>
        <taxon>Salmonella</taxon>
    </lineage>
</organism>
<keyword evidence="1" id="KW-0808">Transferase</keyword>
<dbReference type="Proteomes" id="UP000254346">
    <property type="component" value="Unassembled WGS sequence"/>
</dbReference>
<dbReference type="EC" id="2.7.1.5" evidence="1"/>
<name>A0A379VYJ4_SALET</name>
<protein>
    <submittedName>
        <fullName evidence="1">Rhamnulokinase</fullName>
        <ecNumber evidence="1">2.7.1.5</ecNumber>
    </submittedName>
</protein>
<dbReference type="GO" id="GO:0008993">
    <property type="term" value="F:rhamnulokinase activity"/>
    <property type="evidence" value="ECO:0007669"/>
    <property type="project" value="UniProtKB-EC"/>
</dbReference>
<evidence type="ECO:0000313" key="1">
    <source>
        <dbReference type="EMBL" id="SUH11912.1"/>
    </source>
</evidence>
<dbReference type="EMBL" id="UGXR01000001">
    <property type="protein sequence ID" value="SUH11912.1"/>
    <property type="molecule type" value="Genomic_DNA"/>
</dbReference>
<dbReference type="SUPFAM" id="SSF53067">
    <property type="entry name" value="Actin-like ATPase domain"/>
    <property type="match status" value="1"/>
</dbReference>
<reference evidence="1 2" key="1">
    <citation type="submission" date="2018-06" db="EMBL/GenBank/DDBJ databases">
        <authorList>
            <consortium name="Pathogen Informatics"/>
            <person name="Doyle S."/>
        </authorList>
    </citation>
    <scope>NUCLEOTIDE SEQUENCE [LARGE SCALE GENOMIC DNA]</scope>
    <source>
        <strain evidence="1 2">NCTC8256</strain>
    </source>
</reference>
<dbReference type="InterPro" id="IPR043129">
    <property type="entry name" value="ATPase_NBD"/>
</dbReference>
<proteinExistence type="predicted"/>
<dbReference type="Gene3D" id="3.30.420.40">
    <property type="match status" value="1"/>
</dbReference>
<evidence type="ECO:0000313" key="2">
    <source>
        <dbReference type="Proteomes" id="UP000254346"/>
    </source>
</evidence>
<sequence length="113" mass="12284">MNCLQKTDGFDTWDIDSLEKDIRLGLKKVCNEGILIDSIGIDTWGVDYVLLDKQGQRVGLPVSYRDNRTTGINAASAGPDRQKAKSIAAAGFSFCRLTPSISYAPADENNSLS</sequence>
<gene>
    <name evidence="1" type="primary">rhaB_1</name>
    <name evidence="1" type="ORF">NCTC8256_05987</name>
</gene>
<keyword evidence="1" id="KW-0418">Kinase</keyword>
<accession>A0A379VYJ4</accession>